<dbReference type="Proteomes" id="UP000007879">
    <property type="component" value="Unassembled WGS sequence"/>
</dbReference>
<gene>
    <name evidence="10" type="primary">100639972</name>
</gene>
<evidence type="ECO:0000256" key="5">
    <source>
        <dbReference type="ARBA" id="ARBA00020265"/>
    </source>
</evidence>
<keyword evidence="11" id="KW-1185">Reference proteome</keyword>
<feature type="region of interest" description="Disordered" evidence="9">
    <location>
        <begin position="353"/>
        <end position="374"/>
    </location>
</feature>
<keyword evidence="7" id="KW-0819">tRNA processing</keyword>
<comment type="subcellular location">
    <subcellularLocation>
        <location evidence="2">Cytoplasm</location>
    </subcellularLocation>
    <subcellularLocation>
        <location evidence="1">Nucleus</location>
    </subcellularLocation>
</comment>
<dbReference type="UniPathway" id="UPA00988"/>
<sequence>MATSFRKRAHSSKIHPLGTRPSIQNASLLLVSTGVPSMDALLGGGMSVGSIMLVEEDINESYSRVIFKYYIAEGVMCGHSLLLSSASEKPTDLLNDLPGPVQEDSNEVAANLMKDTIVEEDDGDSEEMKIAWRYQSLPKVKSSFSNKFGHRFDLTSKMEAERLDPVKISVAEFVDTRIRTSAAMYSTLLQSIRKELSHNIFSNSDPADSHNEQKTILRIAIQSIGSPLWLEDANSDSLALTQFLHSLRCLLHTANAVAMITIPTHLFQNPSYVRRVERLCDCVVRLESFAGSDKEHNPLFKEYHGLFHFVKLPTLKSLTCHYPETLDLAFKLKRKKFVIEKLHIPPELSDTVARPQEDDSQFKNKSIKSKRIDF</sequence>
<dbReference type="Pfam" id="PF05625">
    <property type="entry name" value="PAXNEB"/>
    <property type="match status" value="1"/>
</dbReference>
<dbReference type="AlphaFoldDB" id="A0A1X7VT92"/>
<evidence type="ECO:0000256" key="2">
    <source>
        <dbReference type="ARBA" id="ARBA00004496"/>
    </source>
</evidence>
<dbReference type="GO" id="GO:0002098">
    <property type="term" value="P:tRNA wobble uridine modification"/>
    <property type="evidence" value="ECO:0007669"/>
    <property type="project" value="InterPro"/>
</dbReference>
<evidence type="ECO:0000313" key="10">
    <source>
        <dbReference type="EnsemblMetazoa" id="Aqu2.1.42633_001"/>
    </source>
</evidence>
<dbReference type="InParanoid" id="A0A1X7VT92"/>
<name>A0A1X7VT92_AMPQE</name>
<evidence type="ECO:0000313" key="11">
    <source>
        <dbReference type="Proteomes" id="UP000007879"/>
    </source>
</evidence>
<dbReference type="InterPro" id="IPR027417">
    <property type="entry name" value="P-loop_NTPase"/>
</dbReference>
<dbReference type="EnsemblMetazoa" id="XM_003383001.2">
    <property type="protein sequence ID" value="XP_003383049.1"/>
    <property type="gene ID" value="LOC100639972"/>
</dbReference>
<dbReference type="STRING" id="400682.A0A1X7VT92"/>
<keyword evidence="6" id="KW-0963">Cytoplasm</keyword>
<reference evidence="11" key="1">
    <citation type="journal article" date="2010" name="Nature">
        <title>The Amphimedon queenslandica genome and the evolution of animal complexity.</title>
        <authorList>
            <person name="Srivastava M."/>
            <person name="Simakov O."/>
            <person name="Chapman J."/>
            <person name="Fahey B."/>
            <person name="Gauthier M.E."/>
            <person name="Mitros T."/>
            <person name="Richards G.S."/>
            <person name="Conaco C."/>
            <person name="Dacre M."/>
            <person name="Hellsten U."/>
            <person name="Larroux C."/>
            <person name="Putnam N.H."/>
            <person name="Stanke M."/>
            <person name="Adamska M."/>
            <person name="Darling A."/>
            <person name="Degnan S.M."/>
            <person name="Oakley T.H."/>
            <person name="Plachetzki D.C."/>
            <person name="Zhai Y."/>
            <person name="Adamski M."/>
            <person name="Calcino A."/>
            <person name="Cummins S.F."/>
            <person name="Goodstein D.M."/>
            <person name="Harris C."/>
            <person name="Jackson D.J."/>
            <person name="Leys S.P."/>
            <person name="Shu S."/>
            <person name="Woodcroft B.J."/>
            <person name="Vervoort M."/>
            <person name="Kosik K.S."/>
            <person name="Manning G."/>
            <person name="Degnan B.M."/>
            <person name="Rokhsar D.S."/>
        </authorList>
    </citation>
    <scope>NUCLEOTIDE SEQUENCE [LARGE SCALE GENOMIC DNA]</scope>
</reference>
<dbReference type="PANTHER" id="PTHR12896">
    <property type="entry name" value="PAX6 NEIGHBOR PROTEIN PAXNEB"/>
    <property type="match status" value="1"/>
</dbReference>
<dbReference type="Gene3D" id="3.40.50.300">
    <property type="entry name" value="P-loop containing nucleotide triphosphate hydrolases"/>
    <property type="match status" value="1"/>
</dbReference>
<dbReference type="FunFam" id="3.40.50.300:FF:003211">
    <property type="entry name" value="Elongator complex protein, putative"/>
    <property type="match status" value="1"/>
</dbReference>
<evidence type="ECO:0000256" key="1">
    <source>
        <dbReference type="ARBA" id="ARBA00004123"/>
    </source>
</evidence>
<dbReference type="PANTHER" id="PTHR12896:SF1">
    <property type="entry name" value="ELONGATOR COMPLEX PROTEIN 4"/>
    <property type="match status" value="1"/>
</dbReference>
<dbReference type="eggNOG" id="KOG3949">
    <property type="taxonomic scope" value="Eukaryota"/>
</dbReference>
<comment type="similarity">
    <text evidence="4">Belongs to the ELP4 family.</text>
</comment>
<protein>
    <recommendedName>
        <fullName evidence="5">Elongator complex protein 4</fullName>
    </recommendedName>
</protein>
<evidence type="ECO:0000256" key="6">
    <source>
        <dbReference type="ARBA" id="ARBA00022490"/>
    </source>
</evidence>
<accession>A0A1X7VT92</accession>
<dbReference type="EnsemblMetazoa" id="Aqu2.1.42633_001">
    <property type="protein sequence ID" value="Aqu2.1.42633_001"/>
    <property type="gene ID" value="Aqu2.1.42633"/>
</dbReference>
<dbReference type="OrthoDB" id="289162at2759"/>
<evidence type="ECO:0000256" key="4">
    <source>
        <dbReference type="ARBA" id="ARBA00007573"/>
    </source>
</evidence>
<keyword evidence="8" id="KW-0539">Nucleus</keyword>
<evidence type="ECO:0000256" key="7">
    <source>
        <dbReference type="ARBA" id="ARBA00022694"/>
    </source>
</evidence>
<dbReference type="GO" id="GO:0033588">
    <property type="term" value="C:elongator holoenzyme complex"/>
    <property type="evidence" value="ECO:0007669"/>
    <property type="project" value="InterPro"/>
</dbReference>
<comment type="pathway">
    <text evidence="3">tRNA modification; 5-methoxycarbonylmethyl-2-thiouridine-tRNA biosynthesis.</text>
</comment>
<dbReference type="GO" id="GO:0005737">
    <property type="term" value="C:cytoplasm"/>
    <property type="evidence" value="ECO:0007669"/>
    <property type="project" value="UniProtKB-SubCell"/>
</dbReference>
<dbReference type="GO" id="GO:0008023">
    <property type="term" value="C:transcription elongation factor complex"/>
    <property type="evidence" value="ECO:0007669"/>
    <property type="project" value="TreeGrafter"/>
</dbReference>
<evidence type="ECO:0000256" key="9">
    <source>
        <dbReference type="SAM" id="MobiDB-lite"/>
    </source>
</evidence>
<evidence type="ECO:0000256" key="3">
    <source>
        <dbReference type="ARBA" id="ARBA00005043"/>
    </source>
</evidence>
<dbReference type="CDD" id="cd19494">
    <property type="entry name" value="Elp4"/>
    <property type="match status" value="1"/>
</dbReference>
<dbReference type="KEGG" id="aqu:100639972"/>
<dbReference type="InterPro" id="IPR008728">
    <property type="entry name" value="Elongator_complex_protein_4"/>
</dbReference>
<organism evidence="10">
    <name type="scientific">Amphimedon queenslandica</name>
    <name type="common">Sponge</name>
    <dbReference type="NCBI Taxonomy" id="400682"/>
    <lineage>
        <taxon>Eukaryota</taxon>
        <taxon>Metazoa</taxon>
        <taxon>Porifera</taxon>
        <taxon>Demospongiae</taxon>
        <taxon>Heteroscleromorpha</taxon>
        <taxon>Haplosclerida</taxon>
        <taxon>Niphatidae</taxon>
        <taxon>Amphimedon</taxon>
    </lineage>
</organism>
<evidence type="ECO:0000256" key="8">
    <source>
        <dbReference type="ARBA" id="ARBA00023242"/>
    </source>
</evidence>
<reference evidence="10" key="2">
    <citation type="submission" date="2017-05" db="UniProtKB">
        <authorList>
            <consortium name="EnsemblMetazoa"/>
        </authorList>
    </citation>
    <scope>IDENTIFICATION</scope>
</reference>
<feature type="compositionally biased region" description="Basic residues" evidence="9">
    <location>
        <begin position="365"/>
        <end position="374"/>
    </location>
</feature>
<proteinExistence type="inferred from homology"/>